<keyword evidence="3" id="KW-1185">Reference proteome</keyword>
<dbReference type="EMBL" id="LUCM01001928">
    <property type="protein sequence ID" value="KAA0198121.1"/>
    <property type="molecule type" value="Genomic_DNA"/>
</dbReference>
<feature type="region of interest" description="Disordered" evidence="1">
    <location>
        <begin position="183"/>
        <end position="219"/>
    </location>
</feature>
<dbReference type="OrthoDB" id="419183at2759"/>
<comment type="caution">
    <text evidence="2">The sequence shown here is derived from an EMBL/GenBank/DDBJ whole genome shotgun (WGS) entry which is preliminary data.</text>
</comment>
<reference evidence="2" key="1">
    <citation type="submission" date="2019-05" db="EMBL/GenBank/DDBJ databases">
        <title>Annotation for the trematode Fasciolopsis buski.</title>
        <authorList>
            <person name="Choi Y.-J."/>
        </authorList>
    </citation>
    <scope>NUCLEOTIDE SEQUENCE</scope>
    <source>
        <strain evidence="2">HT</strain>
        <tissue evidence="2">Whole worm</tissue>
    </source>
</reference>
<gene>
    <name evidence="2" type="ORF">FBUS_02470</name>
</gene>
<dbReference type="AlphaFoldDB" id="A0A8E0VNN9"/>
<sequence length="380" mass="41027">MYCRHHRVYNWHNNNGTVPSMNAPSSYRSINSSFDPHFTVESPYITPDTIRPNRGTHSNYSYNSGSLHPLGQRLPVTNPGLSSVPNSRLPSALDEHHRHHQVICDANDTNAFIIDSAMTSAMHHRGSVVPLVEDLDLDLGPQHHTSTGSAHLPPSPGLVGVNSCYGPRTTLDSSRRHMVHHSVHRTDDHEGDSAVDGLNSGDVDEDGLDESHGSNHHHHPVYGYHYMMMAYQNDEPTNGHGGSRSQPLDGPSGDRRDRGLNHHPHHRLLLMPDGSEADAVNGLGSPVRALGLPSGASVRHSPLTGATSTTATGISVRHDSVSAIVPSTANAVTPITPSTIATPQSTISAFLPGPDEFYTINDSEDLDINWPQETVSGVNS</sequence>
<accession>A0A8E0VNN9</accession>
<proteinExistence type="predicted"/>
<feature type="region of interest" description="Disordered" evidence="1">
    <location>
        <begin position="233"/>
        <end position="262"/>
    </location>
</feature>
<protein>
    <submittedName>
        <fullName evidence="2">Uncharacterized protein</fullName>
    </submittedName>
</protein>
<evidence type="ECO:0000256" key="1">
    <source>
        <dbReference type="SAM" id="MobiDB-lite"/>
    </source>
</evidence>
<name>A0A8E0VNN9_9TREM</name>
<organism evidence="2 3">
    <name type="scientific">Fasciolopsis buskii</name>
    <dbReference type="NCBI Taxonomy" id="27845"/>
    <lineage>
        <taxon>Eukaryota</taxon>
        <taxon>Metazoa</taxon>
        <taxon>Spiralia</taxon>
        <taxon>Lophotrochozoa</taxon>
        <taxon>Platyhelminthes</taxon>
        <taxon>Trematoda</taxon>
        <taxon>Digenea</taxon>
        <taxon>Plagiorchiida</taxon>
        <taxon>Echinostomata</taxon>
        <taxon>Echinostomatoidea</taxon>
        <taxon>Fasciolidae</taxon>
        <taxon>Fasciolopsis</taxon>
    </lineage>
</organism>
<evidence type="ECO:0000313" key="2">
    <source>
        <dbReference type="EMBL" id="KAA0198121.1"/>
    </source>
</evidence>
<evidence type="ECO:0000313" key="3">
    <source>
        <dbReference type="Proteomes" id="UP000728185"/>
    </source>
</evidence>
<dbReference type="Proteomes" id="UP000728185">
    <property type="component" value="Unassembled WGS sequence"/>
</dbReference>